<protein>
    <submittedName>
        <fullName evidence="2">Uncharacterized protein</fullName>
    </submittedName>
</protein>
<accession>A0AA37BQS0</accession>
<sequence>MKIRFLAAGALLLLVDALLFLIRGVRPNFFIPMAVGLMLLIYGIVTR</sequence>
<keyword evidence="1" id="KW-0812">Transmembrane</keyword>
<reference evidence="2" key="2">
    <citation type="submission" date="2022-09" db="EMBL/GenBank/DDBJ databases">
        <authorList>
            <person name="Sun Q."/>
            <person name="Ohkuma M."/>
        </authorList>
    </citation>
    <scope>NUCLEOTIDE SEQUENCE</scope>
    <source>
        <strain evidence="2">JCM 13583</strain>
    </source>
</reference>
<comment type="caution">
    <text evidence="2">The sequence shown here is derived from an EMBL/GenBank/DDBJ whole genome shotgun (WGS) entry which is preliminary data.</text>
</comment>
<dbReference type="AlphaFoldDB" id="A0AA37BQS0"/>
<organism evidence="2 3">
    <name type="scientific">Thermogymnomonas acidicola</name>
    <dbReference type="NCBI Taxonomy" id="399579"/>
    <lineage>
        <taxon>Archaea</taxon>
        <taxon>Methanobacteriati</taxon>
        <taxon>Thermoplasmatota</taxon>
        <taxon>Thermoplasmata</taxon>
        <taxon>Thermoplasmatales</taxon>
        <taxon>Thermogymnomonas</taxon>
    </lineage>
</organism>
<keyword evidence="3" id="KW-1185">Reference proteome</keyword>
<keyword evidence="1" id="KW-0472">Membrane</keyword>
<dbReference type="RefSeq" id="WP_188680129.1">
    <property type="nucleotide sequence ID" value="NZ_BMNY01000001.1"/>
</dbReference>
<evidence type="ECO:0000313" key="2">
    <source>
        <dbReference type="EMBL" id="GGM70379.1"/>
    </source>
</evidence>
<keyword evidence="1" id="KW-1133">Transmembrane helix</keyword>
<evidence type="ECO:0000256" key="1">
    <source>
        <dbReference type="SAM" id="Phobius"/>
    </source>
</evidence>
<name>A0AA37BQS0_9ARCH</name>
<dbReference type="Proteomes" id="UP000632195">
    <property type="component" value="Unassembled WGS sequence"/>
</dbReference>
<proteinExistence type="predicted"/>
<reference evidence="2" key="1">
    <citation type="journal article" date="2014" name="Int. J. Syst. Evol. Microbiol.">
        <title>Complete genome sequence of Corynebacterium casei LMG S-19264T (=DSM 44701T), isolated from a smear-ripened cheese.</title>
        <authorList>
            <consortium name="US DOE Joint Genome Institute (JGI-PGF)"/>
            <person name="Walter F."/>
            <person name="Albersmeier A."/>
            <person name="Kalinowski J."/>
            <person name="Ruckert C."/>
        </authorList>
    </citation>
    <scope>NUCLEOTIDE SEQUENCE</scope>
    <source>
        <strain evidence="2">JCM 13583</strain>
    </source>
</reference>
<feature type="transmembrane region" description="Helical" evidence="1">
    <location>
        <begin position="29"/>
        <end position="45"/>
    </location>
</feature>
<evidence type="ECO:0000313" key="3">
    <source>
        <dbReference type="Proteomes" id="UP000632195"/>
    </source>
</evidence>
<gene>
    <name evidence="2" type="ORF">GCM10007108_05580</name>
</gene>
<dbReference type="EMBL" id="BMNY01000001">
    <property type="protein sequence ID" value="GGM70379.1"/>
    <property type="molecule type" value="Genomic_DNA"/>
</dbReference>